<evidence type="ECO:0000313" key="2">
    <source>
        <dbReference type="Proteomes" id="UP000188268"/>
    </source>
</evidence>
<gene>
    <name evidence="1" type="ORF">CCACVL1_22578</name>
</gene>
<protein>
    <submittedName>
        <fullName evidence="1">Uncharacterized protein</fullName>
    </submittedName>
</protein>
<dbReference type="Gramene" id="OMO62914">
    <property type="protein sequence ID" value="OMO62914"/>
    <property type="gene ID" value="CCACVL1_22578"/>
</dbReference>
<reference evidence="1 2" key="1">
    <citation type="submission" date="2013-09" db="EMBL/GenBank/DDBJ databases">
        <title>Corchorus capsularis genome sequencing.</title>
        <authorList>
            <person name="Alam M."/>
            <person name="Haque M.S."/>
            <person name="Islam M.S."/>
            <person name="Emdad E.M."/>
            <person name="Islam M.M."/>
            <person name="Ahmed B."/>
            <person name="Halim A."/>
            <person name="Hossen Q.M.M."/>
            <person name="Hossain M.Z."/>
            <person name="Ahmed R."/>
            <person name="Khan M.M."/>
            <person name="Islam R."/>
            <person name="Rashid M.M."/>
            <person name="Khan S.A."/>
            <person name="Rahman M.S."/>
            <person name="Alam M."/>
        </authorList>
    </citation>
    <scope>NUCLEOTIDE SEQUENCE [LARGE SCALE GENOMIC DNA]</scope>
    <source>
        <strain evidence="2">cv. CVL-1</strain>
        <tissue evidence="1">Whole seedling</tissue>
    </source>
</reference>
<dbReference type="AlphaFoldDB" id="A0A1R3GXR3"/>
<dbReference type="EMBL" id="AWWV01013088">
    <property type="protein sequence ID" value="OMO62914.1"/>
    <property type="molecule type" value="Genomic_DNA"/>
</dbReference>
<organism evidence="1 2">
    <name type="scientific">Corchorus capsularis</name>
    <name type="common">Jute</name>
    <dbReference type="NCBI Taxonomy" id="210143"/>
    <lineage>
        <taxon>Eukaryota</taxon>
        <taxon>Viridiplantae</taxon>
        <taxon>Streptophyta</taxon>
        <taxon>Embryophyta</taxon>
        <taxon>Tracheophyta</taxon>
        <taxon>Spermatophyta</taxon>
        <taxon>Magnoliopsida</taxon>
        <taxon>eudicotyledons</taxon>
        <taxon>Gunneridae</taxon>
        <taxon>Pentapetalae</taxon>
        <taxon>rosids</taxon>
        <taxon>malvids</taxon>
        <taxon>Malvales</taxon>
        <taxon>Malvaceae</taxon>
        <taxon>Grewioideae</taxon>
        <taxon>Apeibeae</taxon>
        <taxon>Corchorus</taxon>
    </lineage>
</organism>
<evidence type="ECO:0000313" key="1">
    <source>
        <dbReference type="EMBL" id="OMO62914.1"/>
    </source>
</evidence>
<dbReference type="Proteomes" id="UP000188268">
    <property type="component" value="Unassembled WGS sequence"/>
</dbReference>
<keyword evidence="2" id="KW-1185">Reference proteome</keyword>
<accession>A0A1R3GXR3</accession>
<proteinExistence type="predicted"/>
<name>A0A1R3GXR3_COCAP</name>
<comment type="caution">
    <text evidence="1">The sequence shown here is derived from an EMBL/GenBank/DDBJ whole genome shotgun (WGS) entry which is preliminary data.</text>
</comment>
<sequence length="28" mass="3246">MDSKWTLMEEEKVIGPIREDKSKGRGPK</sequence>